<feature type="region of interest" description="Disordered" evidence="1">
    <location>
        <begin position="619"/>
        <end position="649"/>
    </location>
</feature>
<protein>
    <submittedName>
        <fullName evidence="3">Uncharacterized protein</fullName>
    </submittedName>
</protein>
<dbReference type="InterPro" id="IPR000884">
    <property type="entry name" value="TSP1_rpt"/>
</dbReference>
<feature type="compositionally biased region" description="Low complexity" evidence="1">
    <location>
        <begin position="741"/>
        <end position="756"/>
    </location>
</feature>
<keyword evidence="2" id="KW-0472">Membrane</keyword>
<dbReference type="EMBL" id="CAJGYM010000004">
    <property type="protein sequence ID" value="CAD6186483.1"/>
    <property type="molecule type" value="Genomic_DNA"/>
</dbReference>
<sequence length="1874" mass="199704">MEIPAQKTVRKRARVKKMEAQMRGVGGSGQQQNGDFSRRFRLAKPMARLTFLTLLAVIVASSVALENQNILRYENLETTTSPFRRALFDLQNLYNGTIILPKKELEQDYFHFRQRGKGNSDPEIKYSILLKDMEKVHREYRGLLDEAKDHVTRLVKLHEALLDSDDLFDYFEKQQYQQSERKSRRDEELFGFAVLRLNEHQLVLSPEMFAIGAVLVAVGISFSLLMLVYVILVLLIRIAIHICRFCCCKGRRQTFDVQRSFRKDVAVHAERSSQCWLLAWMWLHVLVIGTFLAQVPPVKALCSTCCGKTHDLSKCTLPTSGIVLTTCGSAKLELKSALCSTSTVKPCESSWGEWTKFTECTKDCGMCGTKYRNRTCSFDKGCPCLGSDSKTLVCNPNACDGTGPKCCGKYIYDEDSDSCVDPGTQPTSTTPCPSVWSEWSAVTVCTKNCGMCGTKYSNRTCVSAASGCPCTGTSSRVFSCNPQPCTGSRPCCDPFVYDDDSDSCVAGPTTLPPTTASVPTTSASGQGTSSTTPQPTASTLCVGSWAEWSDFSTCTDTCGMCGSQYRNRTCGPGSCVCEGFSSFNYECPSKKCPEPEQPCCFPFILDPASDACVMGPTTLEPSPTTGKSPSTTPLSGQGTASTTPQPTASTPCVGSWTEWSDFSTCTDTCGMCGSQYRNRTCGPGSCVCEGFSSFNYECPSKKCPEPDQPCCFPFILDPASDACVMGPTTLEPGATTGEPFSTTPSTGQGTGSTPSQSTASTACVGSWAEWSDFSTCTDTCGMCGSQYRNRTCGPGSCVCEGFSSFNYECPSKKCPEPEQPCCFPFILDPASDACVMGPTTIEPSPTTGKSPSTTPSSGQGTGSQKTTEAASTTPPAVSGSGSTPSQPTSPTECVGEWGEWTDVSACTDGCGMCGSQYRNRTCGPDSCFCEGWSSFNYECPPKKCQDPDQPCCFPYILDPDSDTCVMGPTTLGPRTTTGECVSSWGEWSATTCTNPCGMCGVQNKTRSCLRDKRGCPCKGDDKRTVVCTPIPCPDDQEPCCAPHIYDLSSDTCILPPSTTAKPPSTTPPCAFKWNEWSAFSKCTDTCGLCGSQYRNRTCATEPQCPCEGFESFNYPCGQAACPGDTPCCDDFVYDIETDSCRPSDDRATTIGMVTCESQWSDWSALSACTATCGMCGKMKKTRTCLSESNGCPCAGESTWSYSCNEVACPGTTPCCSPAVLNATTNSCDLSQPDPPNFFSTTPSCESSWSEWSAASACTASCGMCGTHYQNRTCTSAAAGCPCPGDPSKSYVCGAAPCTGTEKICCEPYVVCNFTQRCILPTTGPPSTTPCPGLWSQWTKYSSCTEDCGMCGSRYRNRTCTTTVVGCACYGLSADVVACAATPCGPQNRCCPPYEYDGETQTCSMPKSDKSLVFRAPLILRKTFVSRYEKSADPLPSFLDVVRTVFSVLLLAAPPLVQSNCYGCCGPDLDLTCCGMPKTEGEKVSCNSAIIEFYSPTTDLDECTSTPLFSSTLSLSTSLFPITTSSWLEPNDTTISSLSTVGDTFSSTTPTATVGTTSENEGSTVSNGVSIDPALTTPDGSGSTGTTPSGGISDGTTPNQGQTKDAGASTTDDGSGSTRTTLSGANSDGTTPNQGQTDNTGATDPNSGSTASIDFTEGSTLTTPAGGSTTEDNKAEETDFVTDATPPGPASTDMFTVAPTPPQCCPSQGIWSEWVPTAPCNDTCGSWGFNPVVRTCLSTSFGCPCTGKTSQLMRCNQNYCLFPRQTCCGECTKSILNKVFFCDFPKEVPLKEPPCCFGRENIWNQWSLYSACTESCGMCGLQTRTRTCAATPYGCDCVGSSTQTTPCGSAPCPGSNPCCPSFVLDSKTNTCKPAT</sequence>
<dbReference type="PANTHER" id="PTHR31507">
    <property type="entry name" value="PROTEIN CBG15923"/>
    <property type="match status" value="1"/>
</dbReference>
<feature type="region of interest" description="Disordered" evidence="1">
    <location>
        <begin position="515"/>
        <end position="536"/>
    </location>
</feature>
<feature type="compositionally biased region" description="Low complexity" evidence="1">
    <location>
        <begin position="621"/>
        <end position="649"/>
    </location>
</feature>
<dbReference type="Gene3D" id="2.20.100.10">
    <property type="entry name" value="Thrombospondin type-1 (TSP1) repeat"/>
    <property type="match status" value="5"/>
</dbReference>
<dbReference type="Pfam" id="PF00090">
    <property type="entry name" value="TSP_1"/>
    <property type="match status" value="5"/>
</dbReference>
<feature type="transmembrane region" description="Helical" evidence="2">
    <location>
        <begin position="275"/>
        <end position="295"/>
    </location>
</feature>
<feature type="region of interest" description="Disordered" evidence="1">
    <location>
        <begin position="1538"/>
        <end position="1692"/>
    </location>
</feature>
<feature type="compositionally biased region" description="Low complexity" evidence="1">
    <location>
        <begin position="843"/>
        <end position="867"/>
    </location>
</feature>
<feature type="transmembrane region" description="Helical" evidence="2">
    <location>
        <begin position="208"/>
        <end position="235"/>
    </location>
</feature>
<organism evidence="3 4">
    <name type="scientific">Caenorhabditis auriculariae</name>
    <dbReference type="NCBI Taxonomy" id="2777116"/>
    <lineage>
        <taxon>Eukaryota</taxon>
        <taxon>Metazoa</taxon>
        <taxon>Ecdysozoa</taxon>
        <taxon>Nematoda</taxon>
        <taxon>Chromadorea</taxon>
        <taxon>Rhabditida</taxon>
        <taxon>Rhabditina</taxon>
        <taxon>Rhabditomorpha</taxon>
        <taxon>Rhabditoidea</taxon>
        <taxon>Rhabditidae</taxon>
        <taxon>Peloderinae</taxon>
        <taxon>Caenorhabditis</taxon>
    </lineage>
</organism>
<accession>A0A8S1GUV8</accession>
<feature type="compositionally biased region" description="Low complexity" evidence="1">
    <location>
        <begin position="1543"/>
        <end position="1557"/>
    </location>
</feature>
<evidence type="ECO:0000313" key="3">
    <source>
        <dbReference type="EMBL" id="CAD6186483.1"/>
    </source>
</evidence>
<dbReference type="InterPro" id="IPR036383">
    <property type="entry name" value="TSP1_rpt_sf"/>
</dbReference>
<dbReference type="OrthoDB" id="5821553at2759"/>
<evidence type="ECO:0000313" key="4">
    <source>
        <dbReference type="Proteomes" id="UP000835052"/>
    </source>
</evidence>
<evidence type="ECO:0000256" key="2">
    <source>
        <dbReference type="SAM" id="Phobius"/>
    </source>
</evidence>
<keyword evidence="4" id="KW-1185">Reference proteome</keyword>
<evidence type="ECO:0000256" key="1">
    <source>
        <dbReference type="SAM" id="MobiDB-lite"/>
    </source>
</evidence>
<name>A0A8S1GUV8_9PELO</name>
<dbReference type="SMART" id="SM00209">
    <property type="entry name" value="TSP1"/>
    <property type="match status" value="12"/>
</dbReference>
<feature type="region of interest" description="Disordered" evidence="1">
    <location>
        <begin position="733"/>
        <end position="756"/>
    </location>
</feature>
<feature type="compositionally biased region" description="Polar residues" evidence="1">
    <location>
        <begin position="1558"/>
        <end position="1568"/>
    </location>
</feature>
<gene>
    <name evidence="3" type="ORF">CAUJ_LOCUS2402</name>
</gene>
<reference evidence="3" key="1">
    <citation type="submission" date="2020-10" db="EMBL/GenBank/DDBJ databases">
        <authorList>
            <person name="Kikuchi T."/>
        </authorList>
    </citation>
    <scope>NUCLEOTIDE SEQUENCE</scope>
    <source>
        <strain evidence="3">NKZ352</strain>
    </source>
</reference>
<proteinExistence type="predicted"/>
<dbReference type="SUPFAM" id="SSF82895">
    <property type="entry name" value="TSP-1 type 1 repeat"/>
    <property type="match status" value="3"/>
</dbReference>
<dbReference type="Proteomes" id="UP000835052">
    <property type="component" value="Unassembled WGS sequence"/>
</dbReference>
<feature type="compositionally biased region" description="Low complexity" evidence="1">
    <location>
        <begin position="1604"/>
        <end position="1624"/>
    </location>
</feature>
<keyword evidence="2" id="KW-0812">Transmembrane</keyword>
<comment type="caution">
    <text evidence="3">The sequence shown here is derived from an EMBL/GenBank/DDBJ whole genome shotgun (WGS) entry which is preliminary data.</text>
</comment>
<feature type="region of interest" description="Disordered" evidence="1">
    <location>
        <begin position="836"/>
        <end position="894"/>
    </location>
</feature>
<feature type="compositionally biased region" description="Low complexity" evidence="1">
    <location>
        <begin position="1575"/>
        <end position="1597"/>
    </location>
</feature>
<dbReference type="PANTHER" id="PTHR31507:SF3">
    <property type="entry name" value="TIL DOMAIN-CONTAINING PROTEIN"/>
    <property type="match status" value="1"/>
</dbReference>
<feature type="compositionally biased region" description="Polar residues" evidence="1">
    <location>
        <begin position="1625"/>
        <end position="1669"/>
    </location>
</feature>
<keyword evidence="2" id="KW-1133">Transmembrane helix</keyword>
<dbReference type="PROSITE" id="PS50092">
    <property type="entry name" value="TSP1"/>
    <property type="match status" value="12"/>
</dbReference>
<feature type="compositionally biased region" description="Low complexity" evidence="1">
    <location>
        <begin position="878"/>
        <end position="891"/>
    </location>
</feature>